<name>A0A8S9XFM0_APOLU</name>
<gene>
    <name evidence="2" type="ORF">GE061_018590</name>
</gene>
<evidence type="ECO:0000313" key="3">
    <source>
        <dbReference type="Proteomes" id="UP000466442"/>
    </source>
</evidence>
<sequence>MLEAGIKVDNSEMTYVDHMRHKNHRNSQGWWERTLRIMLTLATVLKEMHNPSIVIDFLMMNALSSAAPPSVKKVIIRMRSDYNKYMDRNSQGYRSFTSWLGSLPAELYTMSTKQGDQTEWMAFVERCSITCGTLSSHSGSTIPPGPSTTSTSSTCASGTGGRGGAAAERTILP</sequence>
<dbReference type="AlphaFoldDB" id="A0A8S9XFM0"/>
<proteinExistence type="predicted"/>
<organism evidence="2 3">
    <name type="scientific">Apolygus lucorum</name>
    <name type="common">Small green plant bug</name>
    <name type="synonym">Lygocoris lucorum</name>
    <dbReference type="NCBI Taxonomy" id="248454"/>
    <lineage>
        <taxon>Eukaryota</taxon>
        <taxon>Metazoa</taxon>
        <taxon>Ecdysozoa</taxon>
        <taxon>Arthropoda</taxon>
        <taxon>Hexapoda</taxon>
        <taxon>Insecta</taxon>
        <taxon>Pterygota</taxon>
        <taxon>Neoptera</taxon>
        <taxon>Paraneoptera</taxon>
        <taxon>Hemiptera</taxon>
        <taxon>Heteroptera</taxon>
        <taxon>Panheteroptera</taxon>
        <taxon>Cimicomorpha</taxon>
        <taxon>Miridae</taxon>
        <taxon>Mirini</taxon>
        <taxon>Apolygus</taxon>
    </lineage>
</organism>
<evidence type="ECO:0000313" key="2">
    <source>
        <dbReference type="EMBL" id="KAF6207349.1"/>
    </source>
</evidence>
<protein>
    <submittedName>
        <fullName evidence="2">Uncharacterized protein</fullName>
    </submittedName>
</protein>
<accession>A0A8S9XFM0</accession>
<evidence type="ECO:0000256" key="1">
    <source>
        <dbReference type="SAM" id="MobiDB-lite"/>
    </source>
</evidence>
<comment type="caution">
    <text evidence="2">The sequence shown here is derived from an EMBL/GenBank/DDBJ whole genome shotgun (WGS) entry which is preliminary data.</text>
</comment>
<dbReference type="EMBL" id="WIXP02000008">
    <property type="protein sequence ID" value="KAF6207349.1"/>
    <property type="molecule type" value="Genomic_DNA"/>
</dbReference>
<feature type="compositionally biased region" description="Low complexity" evidence="1">
    <location>
        <begin position="135"/>
        <end position="157"/>
    </location>
</feature>
<keyword evidence="3" id="KW-1185">Reference proteome</keyword>
<dbReference type="Proteomes" id="UP000466442">
    <property type="component" value="Unassembled WGS sequence"/>
</dbReference>
<reference evidence="2" key="1">
    <citation type="journal article" date="2021" name="Mol. Ecol. Resour.">
        <title>Apolygus lucorum genome provides insights into omnivorousness and mesophyll feeding.</title>
        <authorList>
            <person name="Liu Y."/>
            <person name="Liu H."/>
            <person name="Wang H."/>
            <person name="Huang T."/>
            <person name="Liu B."/>
            <person name="Yang B."/>
            <person name="Yin L."/>
            <person name="Li B."/>
            <person name="Zhang Y."/>
            <person name="Zhang S."/>
            <person name="Jiang F."/>
            <person name="Zhang X."/>
            <person name="Ren Y."/>
            <person name="Wang B."/>
            <person name="Wang S."/>
            <person name="Lu Y."/>
            <person name="Wu K."/>
            <person name="Fan W."/>
            <person name="Wang G."/>
        </authorList>
    </citation>
    <scope>NUCLEOTIDE SEQUENCE</scope>
    <source>
        <strain evidence="2">12Hb</strain>
    </source>
</reference>
<feature type="region of interest" description="Disordered" evidence="1">
    <location>
        <begin position="135"/>
        <end position="173"/>
    </location>
</feature>